<reference evidence="2" key="1">
    <citation type="submission" date="2020-10" db="EMBL/GenBank/DDBJ databases">
        <authorList>
            <person name="Gilroy R."/>
        </authorList>
    </citation>
    <scope>NUCLEOTIDE SEQUENCE</scope>
    <source>
        <strain evidence="2">CHK123-3438</strain>
    </source>
</reference>
<protein>
    <submittedName>
        <fullName evidence="2">DUF885 domain-containing protein</fullName>
    </submittedName>
</protein>
<dbReference type="PANTHER" id="PTHR33361:SF2">
    <property type="entry name" value="DUF885 DOMAIN-CONTAINING PROTEIN"/>
    <property type="match status" value="1"/>
</dbReference>
<feature type="signal peptide" evidence="1">
    <location>
        <begin position="1"/>
        <end position="29"/>
    </location>
</feature>
<evidence type="ECO:0000313" key="2">
    <source>
        <dbReference type="EMBL" id="HIT43012.1"/>
    </source>
</evidence>
<keyword evidence="1" id="KW-0732">Signal</keyword>
<sequence length="599" mass="68322">MKQTIRRILPRTAGMLLAVSLCLSGCQNAEMPSENDDSPAFSQLKEEFYQAAASFDYLTQKRLVKDPETAGLSVCYPSFPDFSENAWKEELDLAKSLRFQLNTIDSTALDSQDQFLFQILSEYADCQLEKEGMESFRVLSLLSPESGLVVQVPRILGTFSFETRQDVEDYFTLLSDLPRLFKDLADLARQEVSDGLVLTPEWIQDAENACSPYCLDTEHNSLSLSFSRQLEGISDLTPEERTAYEEQHQKSMDETVIPSFQKLAQDIRSLSVQTMKQEGLCGRTGGQAFYRHLVRSLTGTSYRDISQIKSILEEQLQNNTRSMNRLLAESPDLRASSVSAFDRFSDADQLLSFLQEETEKHFPETGDSRLTACLFPEELTGLWDVPGFFTPARDQTMENQNIWVSQSMLENPSQLYPALAQSAYPGAFYRESWLRENLTDPVRQVLSFPGWEKGWDLYARSYSFSFENGLSRQSRQLVRLTLSSSLTVRALIDIQVNYYGWGQEEVQKFLEENYGVSHERVAESIYRSAVYSPCQSLASCIGYLEIRQMKTQAAETLGQQFNEMEFHRFLLETGPAPFSLIRSRLDTWITSQNMNALTR</sequence>
<evidence type="ECO:0000256" key="1">
    <source>
        <dbReference type="SAM" id="SignalP"/>
    </source>
</evidence>
<dbReference type="EMBL" id="DVKS01000218">
    <property type="protein sequence ID" value="HIT43012.1"/>
    <property type="molecule type" value="Genomic_DNA"/>
</dbReference>
<dbReference type="Proteomes" id="UP000886860">
    <property type="component" value="Unassembled WGS sequence"/>
</dbReference>
<comment type="caution">
    <text evidence="2">The sequence shown here is derived from an EMBL/GenBank/DDBJ whole genome shotgun (WGS) entry which is preliminary data.</text>
</comment>
<name>A0A9D1GM43_9FIRM</name>
<dbReference type="InterPro" id="IPR010281">
    <property type="entry name" value="DUF885"/>
</dbReference>
<accession>A0A9D1GM43</accession>
<proteinExistence type="predicted"/>
<gene>
    <name evidence="2" type="ORF">IAB60_13120</name>
</gene>
<organism evidence="2 3">
    <name type="scientific">Candidatus Caccovicinus merdipullorum</name>
    <dbReference type="NCBI Taxonomy" id="2840724"/>
    <lineage>
        <taxon>Bacteria</taxon>
        <taxon>Bacillati</taxon>
        <taxon>Bacillota</taxon>
        <taxon>Clostridia</taxon>
        <taxon>Eubacteriales</taxon>
        <taxon>Candidatus Caccovicinus</taxon>
    </lineage>
</organism>
<reference evidence="2" key="2">
    <citation type="journal article" date="2021" name="PeerJ">
        <title>Extensive microbial diversity within the chicken gut microbiome revealed by metagenomics and culture.</title>
        <authorList>
            <person name="Gilroy R."/>
            <person name="Ravi A."/>
            <person name="Getino M."/>
            <person name="Pursley I."/>
            <person name="Horton D.L."/>
            <person name="Alikhan N.F."/>
            <person name="Baker D."/>
            <person name="Gharbi K."/>
            <person name="Hall N."/>
            <person name="Watson M."/>
            <person name="Adriaenssens E.M."/>
            <person name="Foster-Nyarko E."/>
            <person name="Jarju S."/>
            <person name="Secka A."/>
            <person name="Antonio M."/>
            <person name="Oren A."/>
            <person name="Chaudhuri R.R."/>
            <person name="La Ragione R."/>
            <person name="Hildebrand F."/>
            <person name="Pallen M.J."/>
        </authorList>
    </citation>
    <scope>NUCLEOTIDE SEQUENCE</scope>
    <source>
        <strain evidence="2">CHK123-3438</strain>
    </source>
</reference>
<evidence type="ECO:0000313" key="3">
    <source>
        <dbReference type="Proteomes" id="UP000886860"/>
    </source>
</evidence>
<dbReference type="PANTHER" id="PTHR33361">
    <property type="entry name" value="GLR0591 PROTEIN"/>
    <property type="match status" value="1"/>
</dbReference>
<dbReference type="Pfam" id="PF05960">
    <property type="entry name" value="DUF885"/>
    <property type="match status" value="1"/>
</dbReference>
<dbReference type="AlphaFoldDB" id="A0A9D1GM43"/>
<feature type="chain" id="PRO_5039381250" evidence="1">
    <location>
        <begin position="30"/>
        <end position="599"/>
    </location>
</feature>